<proteinExistence type="predicted"/>
<sequence length="205" mass="23723">MENNNWEWFGSGFAKAFIVDRSIKVLDLVNKIYNRVHIDQSVYSIKITHKVAGDIYNETTPNHIYGDSDIKDLMNFYRHDHAITLHIILEENQDNRKVVFVNDDGDGNEFNNDNIELEFEGYSNNDYFGCHIMEQVSNSARFVRNGVFDEYEYPLQTCTISMENHKGITSPTPEKIVYEDELEGGDKVIEDKKINQIIKGSLVCQ</sequence>
<dbReference type="AlphaFoldDB" id="A0A2P5CCH1"/>
<comment type="caution">
    <text evidence="1">The sequence shown here is derived from an EMBL/GenBank/DDBJ whole genome shotgun (WGS) entry which is preliminary data.</text>
</comment>
<dbReference type="OrthoDB" id="10419237at2759"/>
<protein>
    <submittedName>
        <fullName evidence="1">Uncharacterized protein</fullName>
    </submittedName>
</protein>
<reference evidence="2" key="1">
    <citation type="submission" date="2016-06" db="EMBL/GenBank/DDBJ databases">
        <title>Parallel loss of symbiosis genes in relatives of nitrogen-fixing non-legume Parasponia.</title>
        <authorList>
            <person name="Van Velzen R."/>
            <person name="Holmer R."/>
            <person name="Bu F."/>
            <person name="Rutten L."/>
            <person name="Van Zeijl A."/>
            <person name="Liu W."/>
            <person name="Santuari L."/>
            <person name="Cao Q."/>
            <person name="Sharma T."/>
            <person name="Shen D."/>
            <person name="Roswanjaya Y."/>
            <person name="Wardhani T."/>
            <person name="Kalhor M.S."/>
            <person name="Jansen J."/>
            <person name="Van den Hoogen J."/>
            <person name="Gungor B."/>
            <person name="Hartog M."/>
            <person name="Hontelez J."/>
            <person name="Verver J."/>
            <person name="Yang W.-C."/>
            <person name="Schijlen E."/>
            <person name="Repin R."/>
            <person name="Schilthuizen M."/>
            <person name="Schranz E."/>
            <person name="Heidstra R."/>
            <person name="Miyata K."/>
            <person name="Fedorova E."/>
            <person name="Kohlen W."/>
            <person name="Bisseling T."/>
            <person name="Smit S."/>
            <person name="Geurts R."/>
        </authorList>
    </citation>
    <scope>NUCLEOTIDE SEQUENCE [LARGE SCALE GENOMIC DNA]</scope>
    <source>
        <strain evidence="2">cv. WU1-14</strain>
    </source>
</reference>
<evidence type="ECO:0000313" key="2">
    <source>
        <dbReference type="Proteomes" id="UP000237105"/>
    </source>
</evidence>
<name>A0A2P5CCH1_PARAD</name>
<accession>A0A2P5CCH1</accession>
<organism evidence="1 2">
    <name type="scientific">Parasponia andersonii</name>
    <name type="common">Sponia andersonii</name>
    <dbReference type="NCBI Taxonomy" id="3476"/>
    <lineage>
        <taxon>Eukaryota</taxon>
        <taxon>Viridiplantae</taxon>
        <taxon>Streptophyta</taxon>
        <taxon>Embryophyta</taxon>
        <taxon>Tracheophyta</taxon>
        <taxon>Spermatophyta</taxon>
        <taxon>Magnoliopsida</taxon>
        <taxon>eudicotyledons</taxon>
        <taxon>Gunneridae</taxon>
        <taxon>Pentapetalae</taxon>
        <taxon>rosids</taxon>
        <taxon>fabids</taxon>
        <taxon>Rosales</taxon>
        <taxon>Cannabaceae</taxon>
        <taxon>Parasponia</taxon>
    </lineage>
</organism>
<keyword evidence="2" id="KW-1185">Reference proteome</keyword>
<evidence type="ECO:0000313" key="1">
    <source>
        <dbReference type="EMBL" id="PON58728.1"/>
    </source>
</evidence>
<dbReference type="Proteomes" id="UP000237105">
    <property type="component" value="Unassembled WGS sequence"/>
</dbReference>
<dbReference type="EMBL" id="JXTB01000146">
    <property type="protein sequence ID" value="PON58728.1"/>
    <property type="molecule type" value="Genomic_DNA"/>
</dbReference>
<gene>
    <name evidence="1" type="ORF">PanWU01x14_164640</name>
</gene>